<accession>A0A0A0BC80</accession>
<sequence>MTLTSPAPAADATTAAGSSTPRLATHYVDGEHVTGTGEREVGRVSPVTGEPSLVLVPATPDEVDAAVAAADRARTAWRRTSPGDRAAALRTAAAAVRAAADELGAALTASTGRLLGQSTGSALVAAEILEEAATTGLGATGRTLAGSTTAVDVVRREPHGVVAVITPWNDPYPAAAGLIAAALVTGNTVVHKPSERSALPGWELGRTIAEALPAGVLNVVNGDGETGQAIVADPRVALVAQVGSSATGRRIAAVAGARGARVLRENGGKDPIVVDAGVDPAWAAQQISIGAFVNTGQLCTSVERVYLHEDVADAVVTELVAIAEGMKVGAPDDDATDLGPLVDAQQLAVVEAHVDAAVRSGAELRTGGLRLDGPGAFYPPTVLEGCTVDMDVMTEETFGPVAAITRVPDFDTGLALANEGRYGLAATVLTPRLDHALLAAEELEVGTVKINAVFGGAPGGSADPRRDSGAGAGYGPDLLAAMTVLKAVHLEPAVVA</sequence>
<dbReference type="Gene3D" id="3.40.309.10">
    <property type="entry name" value="Aldehyde Dehydrogenase, Chain A, domain 2"/>
    <property type="match status" value="1"/>
</dbReference>
<reference evidence="4 5" key="1">
    <citation type="submission" date="2013-10" db="EMBL/GenBank/DDBJ databases">
        <authorList>
            <person name="Wang G."/>
            <person name="Zhuang W."/>
        </authorList>
    </citation>
    <scope>NUCLEOTIDE SEQUENCE [LARGE SCALE GENOMIC DNA]</scope>
    <source>
        <strain evidence="4 5">DSM 20118</strain>
    </source>
</reference>
<comment type="caution">
    <text evidence="4">The sequence shown here is derived from an EMBL/GenBank/DDBJ whole genome shotgun (WGS) entry which is preliminary data.</text>
</comment>
<dbReference type="SUPFAM" id="SSF53720">
    <property type="entry name" value="ALDH-like"/>
    <property type="match status" value="1"/>
</dbReference>
<proteinExistence type="predicted"/>
<dbReference type="PANTHER" id="PTHR11699">
    <property type="entry name" value="ALDEHYDE DEHYDROGENASE-RELATED"/>
    <property type="match status" value="1"/>
</dbReference>
<feature type="region of interest" description="Disordered" evidence="2">
    <location>
        <begin position="1"/>
        <end position="24"/>
    </location>
</feature>
<keyword evidence="1" id="KW-0560">Oxidoreductase</keyword>
<dbReference type="STRING" id="1408250.Q760_11950"/>
<keyword evidence="5" id="KW-1185">Reference proteome</keyword>
<dbReference type="AlphaFoldDB" id="A0A0A0BC80"/>
<evidence type="ECO:0000256" key="2">
    <source>
        <dbReference type="SAM" id="MobiDB-lite"/>
    </source>
</evidence>
<evidence type="ECO:0000313" key="4">
    <source>
        <dbReference type="EMBL" id="KGM03788.1"/>
    </source>
</evidence>
<feature type="domain" description="Aldehyde dehydrogenase" evidence="3">
    <location>
        <begin position="36"/>
        <end position="488"/>
    </location>
</feature>
<evidence type="ECO:0000259" key="3">
    <source>
        <dbReference type="Pfam" id="PF00171"/>
    </source>
</evidence>
<dbReference type="EMBL" id="AXNT01000004">
    <property type="protein sequence ID" value="KGM03788.1"/>
    <property type="molecule type" value="Genomic_DNA"/>
</dbReference>
<dbReference type="CDD" id="cd07078">
    <property type="entry name" value="ALDH"/>
    <property type="match status" value="1"/>
</dbReference>
<organism evidence="4 5">
    <name type="scientific">Cellulomonas cellasea DSM 20118</name>
    <dbReference type="NCBI Taxonomy" id="1408250"/>
    <lineage>
        <taxon>Bacteria</taxon>
        <taxon>Bacillati</taxon>
        <taxon>Actinomycetota</taxon>
        <taxon>Actinomycetes</taxon>
        <taxon>Micrococcales</taxon>
        <taxon>Cellulomonadaceae</taxon>
        <taxon>Cellulomonas</taxon>
    </lineage>
</organism>
<evidence type="ECO:0000313" key="5">
    <source>
        <dbReference type="Proteomes" id="UP000029833"/>
    </source>
</evidence>
<dbReference type="InterPro" id="IPR016163">
    <property type="entry name" value="Ald_DH_C"/>
</dbReference>
<dbReference type="Gene3D" id="3.40.605.10">
    <property type="entry name" value="Aldehyde Dehydrogenase, Chain A, domain 1"/>
    <property type="match status" value="1"/>
</dbReference>
<evidence type="ECO:0000256" key="1">
    <source>
        <dbReference type="ARBA" id="ARBA00023002"/>
    </source>
</evidence>
<dbReference type="Pfam" id="PF00171">
    <property type="entry name" value="Aldedh"/>
    <property type="match status" value="1"/>
</dbReference>
<dbReference type="RefSeq" id="WP_211254497.1">
    <property type="nucleotide sequence ID" value="NZ_AXNT01000004.1"/>
</dbReference>
<dbReference type="GO" id="GO:0016620">
    <property type="term" value="F:oxidoreductase activity, acting on the aldehyde or oxo group of donors, NAD or NADP as acceptor"/>
    <property type="evidence" value="ECO:0007669"/>
    <property type="project" value="InterPro"/>
</dbReference>
<gene>
    <name evidence="4" type="ORF">Q760_11950</name>
</gene>
<protein>
    <recommendedName>
        <fullName evidence="3">Aldehyde dehydrogenase domain-containing protein</fullName>
    </recommendedName>
</protein>
<dbReference type="InterPro" id="IPR016161">
    <property type="entry name" value="Ald_DH/histidinol_DH"/>
</dbReference>
<feature type="compositionally biased region" description="Low complexity" evidence="2">
    <location>
        <begin position="1"/>
        <end position="21"/>
    </location>
</feature>
<name>A0A0A0BC80_9CELL</name>
<dbReference type="InterPro" id="IPR016162">
    <property type="entry name" value="Ald_DH_N"/>
</dbReference>
<dbReference type="InterPro" id="IPR015590">
    <property type="entry name" value="Aldehyde_DH_dom"/>
</dbReference>
<dbReference type="Proteomes" id="UP000029833">
    <property type="component" value="Unassembled WGS sequence"/>
</dbReference>